<evidence type="ECO:0000256" key="2">
    <source>
        <dbReference type="SAM" id="MobiDB-lite"/>
    </source>
</evidence>
<evidence type="ECO:0000259" key="4">
    <source>
        <dbReference type="Pfam" id="PF14383"/>
    </source>
</evidence>
<dbReference type="Pfam" id="PF14383">
    <property type="entry name" value="VARLMGL"/>
    <property type="match status" value="1"/>
</dbReference>
<dbReference type="STRING" id="3708.A0A078IGM7"/>
<feature type="compositionally biased region" description="Basic and acidic residues" evidence="2">
    <location>
        <begin position="559"/>
        <end position="570"/>
    </location>
</feature>
<keyword evidence="6" id="KW-1185">Reference proteome</keyword>
<dbReference type="PANTHER" id="PTHR31680:SF4">
    <property type="entry name" value="LONGIFOLIA PROTEIN"/>
    <property type="match status" value="1"/>
</dbReference>
<dbReference type="PaxDb" id="3708-A0A078IGM7"/>
<feature type="compositionally biased region" description="Low complexity" evidence="2">
    <location>
        <begin position="86"/>
        <end position="104"/>
    </location>
</feature>
<evidence type="ECO:0000313" key="5">
    <source>
        <dbReference type="EMBL" id="CDY49132.1"/>
    </source>
</evidence>
<feature type="region of interest" description="Disordered" evidence="2">
    <location>
        <begin position="167"/>
        <end position="192"/>
    </location>
</feature>
<proteinExistence type="predicted"/>
<feature type="region of interest" description="Disordered" evidence="2">
    <location>
        <begin position="86"/>
        <end position="108"/>
    </location>
</feature>
<evidence type="ECO:0000259" key="3">
    <source>
        <dbReference type="Pfam" id="PF14309"/>
    </source>
</evidence>
<dbReference type="OMA" id="KPECCLE"/>
<evidence type="ECO:0000313" key="6">
    <source>
        <dbReference type="Proteomes" id="UP000028999"/>
    </source>
</evidence>
<dbReference type="InterPro" id="IPR033334">
    <property type="entry name" value="LNG1/2"/>
</dbReference>
<feature type="region of interest" description="Disordered" evidence="2">
    <location>
        <begin position="472"/>
        <end position="577"/>
    </location>
</feature>
<dbReference type="EMBL" id="LK032811">
    <property type="protein sequence ID" value="CDY49132.1"/>
    <property type="molecule type" value="Genomic_DNA"/>
</dbReference>
<feature type="compositionally biased region" description="Polar residues" evidence="2">
    <location>
        <begin position="541"/>
        <end position="558"/>
    </location>
</feature>
<dbReference type="Gramene" id="CDY49132">
    <property type="protein sequence ID" value="CDY49132"/>
    <property type="gene ID" value="GSBRNA2T00092366001"/>
</dbReference>
<reference evidence="5 6" key="1">
    <citation type="journal article" date="2014" name="Science">
        <title>Plant genetics. Early allopolyploid evolution in the post-Neolithic Brassica napus oilseed genome.</title>
        <authorList>
            <person name="Chalhoub B."/>
            <person name="Denoeud F."/>
            <person name="Liu S."/>
            <person name="Parkin I.A."/>
            <person name="Tang H."/>
            <person name="Wang X."/>
            <person name="Chiquet J."/>
            <person name="Belcram H."/>
            <person name="Tong C."/>
            <person name="Samans B."/>
            <person name="Correa M."/>
            <person name="Da Silva C."/>
            <person name="Just J."/>
            <person name="Falentin C."/>
            <person name="Koh C.S."/>
            <person name="Le Clainche I."/>
            <person name="Bernard M."/>
            <person name="Bento P."/>
            <person name="Noel B."/>
            <person name="Labadie K."/>
            <person name="Alberti A."/>
            <person name="Charles M."/>
            <person name="Arnaud D."/>
            <person name="Guo H."/>
            <person name="Daviaud C."/>
            <person name="Alamery S."/>
            <person name="Jabbari K."/>
            <person name="Zhao M."/>
            <person name="Edger P.P."/>
            <person name="Chelaifa H."/>
            <person name="Tack D."/>
            <person name="Lassalle G."/>
            <person name="Mestiri I."/>
            <person name="Schnel N."/>
            <person name="Le Paslier M.C."/>
            <person name="Fan G."/>
            <person name="Renault V."/>
            <person name="Bayer P.E."/>
            <person name="Golicz A.A."/>
            <person name="Manoli S."/>
            <person name="Lee T.H."/>
            <person name="Thi V.H."/>
            <person name="Chalabi S."/>
            <person name="Hu Q."/>
            <person name="Fan C."/>
            <person name="Tollenaere R."/>
            <person name="Lu Y."/>
            <person name="Battail C."/>
            <person name="Shen J."/>
            <person name="Sidebottom C.H."/>
            <person name="Wang X."/>
            <person name="Canaguier A."/>
            <person name="Chauveau A."/>
            <person name="Berard A."/>
            <person name="Deniot G."/>
            <person name="Guan M."/>
            <person name="Liu Z."/>
            <person name="Sun F."/>
            <person name="Lim Y.P."/>
            <person name="Lyons E."/>
            <person name="Town C.D."/>
            <person name="Bancroft I."/>
            <person name="Wang X."/>
            <person name="Meng J."/>
            <person name="Ma J."/>
            <person name="Pires J.C."/>
            <person name="King G.J."/>
            <person name="Brunel D."/>
            <person name="Delourme R."/>
            <person name="Renard M."/>
            <person name="Aury J.M."/>
            <person name="Adams K.L."/>
            <person name="Batley J."/>
            <person name="Snowdon R.J."/>
            <person name="Tost J."/>
            <person name="Edwards D."/>
            <person name="Zhou Y."/>
            <person name="Hua W."/>
            <person name="Sharpe A.G."/>
            <person name="Paterson A.H."/>
            <person name="Guan C."/>
            <person name="Wincker P."/>
        </authorList>
    </citation>
    <scope>NUCLEOTIDE SEQUENCE [LARGE SCALE GENOMIC DNA]</scope>
    <source>
        <strain evidence="6">cv. Darmor-bzh</strain>
    </source>
</reference>
<gene>
    <name evidence="5" type="primary">BnaA02g16740D</name>
    <name evidence="5" type="ORF">GSBRNA2T00092366001</name>
</gene>
<keyword evidence="1" id="KW-0175">Coiled coil</keyword>
<feature type="domain" description="DUF3741" evidence="4">
    <location>
        <begin position="270"/>
        <end position="292"/>
    </location>
</feature>
<dbReference type="InterPro" id="IPR025486">
    <property type="entry name" value="DUF4378"/>
</dbReference>
<evidence type="ECO:0000256" key="1">
    <source>
        <dbReference type="SAM" id="Coils"/>
    </source>
</evidence>
<feature type="compositionally biased region" description="Basic and acidic residues" evidence="2">
    <location>
        <begin position="167"/>
        <end position="182"/>
    </location>
</feature>
<feature type="region of interest" description="Disordered" evidence="2">
    <location>
        <begin position="408"/>
        <end position="433"/>
    </location>
</feature>
<protein>
    <submittedName>
        <fullName evidence="5">BnaA02g16740D protein</fullName>
    </submittedName>
</protein>
<feature type="compositionally biased region" description="Polar residues" evidence="2">
    <location>
        <begin position="295"/>
        <end position="309"/>
    </location>
</feature>
<feature type="domain" description="DUF4378" evidence="3">
    <location>
        <begin position="716"/>
        <end position="896"/>
    </location>
</feature>
<dbReference type="InterPro" id="IPR032795">
    <property type="entry name" value="DUF3741-assoc"/>
</dbReference>
<dbReference type="AlphaFoldDB" id="A0A078IGM7"/>
<accession>A0A078IGM7</accession>
<feature type="compositionally biased region" description="Polar residues" evidence="2">
    <location>
        <begin position="412"/>
        <end position="433"/>
    </location>
</feature>
<organism evidence="5 6">
    <name type="scientific">Brassica napus</name>
    <name type="common">Rape</name>
    <dbReference type="NCBI Taxonomy" id="3708"/>
    <lineage>
        <taxon>Eukaryota</taxon>
        <taxon>Viridiplantae</taxon>
        <taxon>Streptophyta</taxon>
        <taxon>Embryophyta</taxon>
        <taxon>Tracheophyta</taxon>
        <taxon>Spermatophyta</taxon>
        <taxon>Magnoliopsida</taxon>
        <taxon>eudicotyledons</taxon>
        <taxon>Gunneridae</taxon>
        <taxon>Pentapetalae</taxon>
        <taxon>rosids</taxon>
        <taxon>malvids</taxon>
        <taxon>Brassicales</taxon>
        <taxon>Brassicaceae</taxon>
        <taxon>Brassiceae</taxon>
        <taxon>Brassica</taxon>
    </lineage>
</organism>
<feature type="region of interest" description="Disordered" evidence="2">
    <location>
        <begin position="288"/>
        <end position="322"/>
    </location>
</feature>
<dbReference type="Proteomes" id="UP000028999">
    <property type="component" value="Unassembled WGS sequence"/>
</dbReference>
<sequence>MAAKLLHSLADDSADLQKQIGCMNGIFQIFDRHHVLTGRRKSLTLGSGNANSINIERDSVDTFYQAKDTFQDTNIGVNVKEKQRVSTESSRVSFSSSCSSSPSSPELIRGVQPEASAYDQANFPESPTSDSEMAEGNGFSQLGFDLRDVVRDSMYRDARGLSLKTPMTREEVVRRSRREDSPRPYGLKQSTPADLSESFRFLAKLRESPHHYNEVGAKGAPARYSVDSHDTLKSRQKLKELPRLSLDSRERVVQNSVVDLKPVKLPESSSSSNKKRPPSVVAKLMGLETLPGSPKNLNRTIRFSPSSPRSLGKDPSSPRWRNSDFVMKPLSSSRFPIEPAPWKQADRNRVLQKQPVKAAAPPEVAKFPPTVYSEMERRLNDLEFKDSGKDLRALKQILEAMQSKVLLDTEKQPQSSNMAAQRDYATSNQEMTSRTRVYQSPIVIMKPAKLVEKAGIPASSLIPIHSLSGGLNKIRREKPDDKGASTSSKRKPNSRNKKLEHDKRSRPPTPPSDFTKSRKPLNRQMAESTSPGGRRRPKAQKSLQQSDDQVSQGSNESRTSSHDMCTHSEAEAATGAEQASVIEAAKAVVSNLMQNKSSPRFSEDGSSANLSLVALEHPSPISVLDTSIYREMEPSPVKTQGYVVSHESGDEQCEDQWNPAYSFSETTSTFSPEINRKKLQNVEHLVQKLRRLNSTHDEANQDYIASLCETSDPNTDHRYISEILLASGLLLRDLGSGLTTFQLHPSGHPINPELFYVLEQTKGSSNTHLLLHKEESKALNKEKLNRKLVFDTVNELLVEKLASVEATTNPLMKSSAKKAMSAQQLLKELCTEIESLQRQATKRSENFLLEEEDDFLKSILAEDVMIRSGNWVDFSGEISGLVLDVERLVFKDLVNEIVHAETSRLQAKSGRRRTLFSGQ</sequence>
<dbReference type="GO" id="GO:0051513">
    <property type="term" value="P:regulation of monopolar cell growth"/>
    <property type="evidence" value="ECO:0007669"/>
    <property type="project" value="InterPro"/>
</dbReference>
<dbReference type="PANTHER" id="PTHR31680">
    <property type="entry name" value="LONGIFOLIA PROTEIN"/>
    <property type="match status" value="1"/>
</dbReference>
<dbReference type="Pfam" id="PF14309">
    <property type="entry name" value="DUF4378"/>
    <property type="match status" value="1"/>
</dbReference>
<name>A0A078IGM7_BRANA</name>
<feature type="coiled-coil region" evidence="1">
    <location>
        <begin position="819"/>
        <end position="846"/>
    </location>
</feature>